<dbReference type="AlphaFoldDB" id="A0A165P1N9"/>
<accession>A0A165P1N9</accession>
<protein>
    <submittedName>
        <fullName evidence="2">Uncharacterized protein</fullName>
    </submittedName>
</protein>
<feature type="compositionally biased region" description="Basic residues" evidence="1">
    <location>
        <begin position="125"/>
        <end position="136"/>
    </location>
</feature>
<feature type="region of interest" description="Disordered" evidence="1">
    <location>
        <begin position="97"/>
        <end position="165"/>
    </location>
</feature>
<feature type="compositionally biased region" description="Basic and acidic residues" evidence="1">
    <location>
        <begin position="100"/>
        <end position="124"/>
    </location>
</feature>
<sequence>MVAEHCFSDFHIFRRSRNMKKPEAKGPNPEHNGGSRYPRALDARTTCFLGGFCYPSRPRILDGYNSTLQSHTLSWLLLPATTRPSASLSVAATLSLSQRSDSKSSCDVRGASPDRPESLHDRWRPRLPHPLGRRTRPPIGRQLRGVRRPDTPTQFQARGSRVLGT</sequence>
<keyword evidence="3" id="KW-1185">Reference proteome</keyword>
<reference evidence="2 3" key="1">
    <citation type="journal article" date="2016" name="Mol. Biol. Evol.">
        <title>Comparative Genomics of Early-Diverging Mushroom-Forming Fungi Provides Insights into the Origins of Lignocellulose Decay Capabilities.</title>
        <authorList>
            <person name="Nagy L.G."/>
            <person name="Riley R."/>
            <person name="Tritt A."/>
            <person name="Adam C."/>
            <person name="Daum C."/>
            <person name="Floudas D."/>
            <person name="Sun H."/>
            <person name="Yadav J.S."/>
            <person name="Pangilinan J."/>
            <person name="Larsson K.H."/>
            <person name="Matsuura K."/>
            <person name="Barry K."/>
            <person name="Labutti K."/>
            <person name="Kuo R."/>
            <person name="Ohm R.A."/>
            <person name="Bhattacharya S.S."/>
            <person name="Shirouzu T."/>
            <person name="Yoshinaga Y."/>
            <person name="Martin F.M."/>
            <person name="Grigoriev I.V."/>
            <person name="Hibbett D.S."/>
        </authorList>
    </citation>
    <scope>NUCLEOTIDE SEQUENCE [LARGE SCALE GENOMIC DNA]</scope>
    <source>
        <strain evidence="2 3">L-15889</strain>
    </source>
</reference>
<evidence type="ECO:0000256" key="1">
    <source>
        <dbReference type="SAM" id="MobiDB-lite"/>
    </source>
</evidence>
<evidence type="ECO:0000313" key="2">
    <source>
        <dbReference type="EMBL" id="KZT67650.1"/>
    </source>
</evidence>
<gene>
    <name evidence="2" type="ORF">DAEQUDRAFT_384894</name>
</gene>
<feature type="region of interest" description="Disordered" evidence="1">
    <location>
        <begin position="18"/>
        <end position="38"/>
    </location>
</feature>
<name>A0A165P1N9_9APHY</name>
<dbReference type="Proteomes" id="UP000076727">
    <property type="component" value="Unassembled WGS sequence"/>
</dbReference>
<proteinExistence type="predicted"/>
<dbReference type="EMBL" id="KV429074">
    <property type="protein sequence ID" value="KZT67650.1"/>
    <property type="molecule type" value="Genomic_DNA"/>
</dbReference>
<organism evidence="2 3">
    <name type="scientific">Daedalea quercina L-15889</name>
    <dbReference type="NCBI Taxonomy" id="1314783"/>
    <lineage>
        <taxon>Eukaryota</taxon>
        <taxon>Fungi</taxon>
        <taxon>Dikarya</taxon>
        <taxon>Basidiomycota</taxon>
        <taxon>Agaricomycotina</taxon>
        <taxon>Agaricomycetes</taxon>
        <taxon>Polyporales</taxon>
        <taxon>Fomitopsis</taxon>
    </lineage>
</organism>
<evidence type="ECO:0000313" key="3">
    <source>
        <dbReference type="Proteomes" id="UP000076727"/>
    </source>
</evidence>